<dbReference type="AlphaFoldDB" id="A0AAV2KF84"/>
<evidence type="ECO:0000313" key="2">
    <source>
        <dbReference type="Proteomes" id="UP001497482"/>
    </source>
</evidence>
<sequence>MPQNSPCHSRSTSFGSLPPLSTLCLRLALAPLPTRCSSSPSAHRTQLPPLVYFRYLYSSLFPTPTASHRPRLLRLAYTVLRPPALCPSTTPPVLASPSASTSADLTRLYVPRARATPGPLRGVFFRAAGHLLRYPLHACCVPQLFFHPSPPVPGPPTPLLADVLCLLITPGRPTSSPPSSLCPPLDPTVISYPLSVVFCVPGLLPVDGPPVGAARPSVQPGSCCPHSPCLASRADLTGVKWESRSVFPGVCEGLIPPRLESLGTLPPTLFPFRSFLLARFPRHSLLVANSIAGRDSLGYLLPCHYRRFHVTCESAFSPASRPAVDLLLDMPYVAVVRPGTVFSSLSQPPHAFPSSLAATPCGLLFSSAIYAPLSALISCLYVLPLFAPGSHFCASPRGYDLGPSSPVVFHLPSFRALPTSRPVALGTILARLHSIYLDLAPWVPPCTTPSSSSVWLTRTRGPGSGTPPRCCGHFPRRRVSVWPGPTLGTPLLSLWHPRLRPASLAPIPAVLSPTVSVAALTTYPFVVRPVFHRRMWIPPLHSVGSSDHLTCVTAARPSTQLTSGPCELAVSVSPRGPTILAGPPLIDSVHCPPPPGSSRTLD</sequence>
<protein>
    <submittedName>
        <fullName evidence="1">Uncharacterized protein</fullName>
    </submittedName>
</protein>
<dbReference type="EMBL" id="OZ035840">
    <property type="protein sequence ID" value="CAL1588557.1"/>
    <property type="molecule type" value="Genomic_DNA"/>
</dbReference>
<gene>
    <name evidence="1" type="ORF">KC01_LOCUS18338</name>
</gene>
<proteinExistence type="predicted"/>
<keyword evidence="2" id="KW-1185">Reference proteome</keyword>
<reference evidence="1 2" key="1">
    <citation type="submission" date="2024-04" db="EMBL/GenBank/DDBJ databases">
        <authorList>
            <person name="Waldvogel A.-M."/>
            <person name="Schoenle A."/>
        </authorList>
    </citation>
    <scope>NUCLEOTIDE SEQUENCE [LARGE SCALE GENOMIC DNA]</scope>
</reference>
<dbReference type="Proteomes" id="UP001497482">
    <property type="component" value="Chromosome 18"/>
</dbReference>
<evidence type="ECO:0000313" key="1">
    <source>
        <dbReference type="EMBL" id="CAL1588557.1"/>
    </source>
</evidence>
<organism evidence="1 2">
    <name type="scientific">Knipowitschia caucasica</name>
    <name type="common">Caucasian dwarf goby</name>
    <name type="synonym">Pomatoschistus caucasicus</name>
    <dbReference type="NCBI Taxonomy" id="637954"/>
    <lineage>
        <taxon>Eukaryota</taxon>
        <taxon>Metazoa</taxon>
        <taxon>Chordata</taxon>
        <taxon>Craniata</taxon>
        <taxon>Vertebrata</taxon>
        <taxon>Euteleostomi</taxon>
        <taxon>Actinopterygii</taxon>
        <taxon>Neopterygii</taxon>
        <taxon>Teleostei</taxon>
        <taxon>Neoteleostei</taxon>
        <taxon>Acanthomorphata</taxon>
        <taxon>Gobiaria</taxon>
        <taxon>Gobiiformes</taxon>
        <taxon>Gobioidei</taxon>
        <taxon>Gobiidae</taxon>
        <taxon>Gobiinae</taxon>
        <taxon>Knipowitschia</taxon>
    </lineage>
</organism>
<name>A0AAV2KF84_KNICA</name>
<accession>A0AAV2KF84</accession>